<dbReference type="PANTHER" id="PTHR43626:SF4">
    <property type="entry name" value="GCN5-RELATED N-ACETYLTRANSFERASE 2, CHLOROPLASTIC"/>
    <property type="match status" value="1"/>
</dbReference>
<dbReference type="NCBIfam" id="NF005921">
    <property type="entry name" value="PRK07922.1"/>
    <property type="match status" value="1"/>
</dbReference>
<dbReference type="Gene3D" id="3.40.630.30">
    <property type="match status" value="1"/>
</dbReference>
<dbReference type="PROSITE" id="PS51186">
    <property type="entry name" value="GNAT"/>
    <property type="match status" value="1"/>
</dbReference>
<accession>A0ABQ3LDF3</accession>
<dbReference type="Pfam" id="PF00583">
    <property type="entry name" value="Acetyltransf_1"/>
    <property type="match status" value="1"/>
</dbReference>
<evidence type="ECO:0000256" key="2">
    <source>
        <dbReference type="ARBA" id="ARBA00023315"/>
    </source>
</evidence>
<keyword evidence="5" id="KW-1185">Reference proteome</keyword>
<sequence length="209" mass="22903">MGEGTCLRVAGLFAGSAIARSGEPSTGSGPRDGLMVDVPSEPLLHRRPTVRRARIADVRKIKALVDSDAGTVLLEKDLVTLYESVQEFWVVEDGDDVLGCGALHVLWEDIAELRTIAVDKDTRGRGIGHALVDQLIGFAREIGLKRLFVLTFETHFFSGHGFVEIDGTPVTQEVYEEMRRSADPGVAEFLDLPYVKPNTLGNSRMLLEL</sequence>
<keyword evidence="1" id="KW-0808">Transferase</keyword>
<dbReference type="SUPFAM" id="SSF55729">
    <property type="entry name" value="Acyl-CoA N-acyltransferases (Nat)"/>
    <property type="match status" value="1"/>
</dbReference>
<comment type="caution">
    <text evidence="4">The sequence shown here is derived from an EMBL/GenBank/DDBJ whole genome shotgun (WGS) entry which is preliminary data.</text>
</comment>
<evidence type="ECO:0000259" key="3">
    <source>
        <dbReference type="PROSITE" id="PS51186"/>
    </source>
</evidence>
<dbReference type="Proteomes" id="UP000635387">
    <property type="component" value="Unassembled WGS sequence"/>
</dbReference>
<dbReference type="InterPro" id="IPR045039">
    <property type="entry name" value="NSI-like"/>
</dbReference>
<dbReference type="CDD" id="cd04301">
    <property type="entry name" value="NAT_SF"/>
    <property type="match status" value="1"/>
</dbReference>
<organism evidence="4 5">
    <name type="scientific">Amycolatopsis oliviviridis</name>
    <dbReference type="NCBI Taxonomy" id="1471590"/>
    <lineage>
        <taxon>Bacteria</taxon>
        <taxon>Bacillati</taxon>
        <taxon>Actinomycetota</taxon>
        <taxon>Actinomycetes</taxon>
        <taxon>Pseudonocardiales</taxon>
        <taxon>Pseudonocardiaceae</taxon>
        <taxon>Amycolatopsis</taxon>
    </lineage>
</organism>
<dbReference type="InterPro" id="IPR016181">
    <property type="entry name" value="Acyl_CoA_acyltransferase"/>
</dbReference>
<evidence type="ECO:0000313" key="5">
    <source>
        <dbReference type="Proteomes" id="UP000635387"/>
    </source>
</evidence>
<reference evidence="5" key="1">
    <citation type="journal article" date="2019" name="Int. J. Syst. Evol. Microbiol.">
        <title>The Global Catalogue of Microorganisms (GCM) 10K type strain sequencing project: providing services to taxonomists for standard genome sequencing and annotation.</title>
        <authorList>
            <consortium name="The Broad Institute Genomics Platform"/>
            <consortium name="The Broad Institute Genome Sequencing Center for Infectious Disease"/>
            <person name="Wu L."/>
            <person name="Ma J."/>
        </authorList>
    </citation>
    <scope>NUCLEOTIDE SEQUENCE [LARGE SCALE GENOMIC DNA]</scope>
    <source>
        <strain evidence="5">CGMCC 4.7683</strain>
    </source>
</reference>
<dbReference type="InterPro" id="IPR000182">
    <property type="entry name" value="GNAT_dom"/>
</dbReference>
<gene>
    <name evidence="4" type="primary">argA</name>
    <name evidence="4" type="ORF">GCM10017790_24580</name>
</gene>
<name>A0ABQ3LDF3_9PSEU</name>
<feature type="domain" description="N-acetyltransferase" evidence="3">
    <location>
        <begin position="48"/>
        <end position="183"/>
    </location>
</feature>
<dbReference type="PANTHER" id="PTHR43626">
    <property type="entry name" value="ACYL-COA N-ACYLTRANSFERASE"/>
    <property type="match status" value="1"/>
</dbReference>
<dbReference type="EMBL" id="BNAY01000002">
    <property type="protein sequence ID" value="GHH12752.1"/>
    <property type="molecule type" value="Genomic_DNA"/>
</dbReference>
<proteinExistence type="predicted"/>
<evidence type="ECO:0000313" key="4">
    <source>
        <dbReference type="EMBL" id="GHH12752.1"/>
    </source>
</evidence>
<protein>
    <submittedName>
        <fullName evidence="4">N-acetylglutamate synthase</fullName>
    </submittedName>
</protein>
<evidence type="ECO:0000256" key="1">
    <source>
        <dbReference type="ARBA" id="ARBA00022679"/>
    </source>
</evidence>
<keyword evidence="2" id="KW-0012">Acyltransferase</keyword>